<evidence type="ECO:0000313" key="2">
    <source>
        <dbReference type="Proteomes" id="UP000054843"/>
    </source>
</evidence>
<proteinExistence type="predicted"/>
<keyword evidence="2" id="KW-1185">Reference proteome</keyword>
<sequence>MNLRRNKWSLFGKPNEPDSEQILCLPVDPIELKPKLGGRQDVLVNPFSWKMLVARRPTSASFQTKGALLDEAEARVDKLQATQAVFCIDVLNG</sequence>
<accession>A0A0V1N8K5</accession>
<name>A0A0V1N8K5_9BILA</name>
<organism evidence="1 2">
    <name type="scientific">Trichinella papuae</name>
    <dbReference type="NCBI Taxonomy" id="268474"/>
    <lineage>
        <taxon>Eukaryota</taxon>
        <taxon>Metazoa</taxon>
        <taxon>Ecdysozoa</taxon>
        <taxon>Nematoda</taxon>
        <taxon>Enoplea</taxon>
        <taxon>Dorylaimia</taxon>
        <taxon>Trichinellida</taxon>
        <taxon>Trichinellidae</taxon>
        <taxon>Trichinella</taxon>
    </lineage>
</organism>
<protein>
    <submittedName>
        <fullName evidence="1">Uncharacterized protein</fullName>
    </submittedName>
</protein>
<gene>
    <name evidence="1" type="ORF">T10_2601</name>
</gene>
<reference evidence="1 2" key="1">
    <citation type="submission" date="2015-01" db="EMBL/GenBank/DDBJ databases">
        <title>Evolution of Trichinella species and genotypes.</title>
        <authorList>
            <person name="Korhonen P.K."/>
            <person name="Edoardo P."/>
            <person name="Giuseppe L.R."/>
            <person name="Gasser R.B."/>
        </authorList>
    </citation>
    <scope>NUCLEOTIDE SEQUENCE [LARGE SCALE GENOMIC DNA]</scope>
    <source>
        <strain evidence="1">ISS1980</strain>
    </source>
</reference>
<evidence type="ECO:0000313" key="1">
    <source>
        <dbReference type="EMBL" id="KRZ80172.1"/>
    </source>
</evidence>
<dbReference type="AlphaFoldDB" id="A0A0V1N8K5"/>
<dbReference type="Proteomes" id="UP000054843">
    <property type="component" value="Unassembled WGS sequence"/>
</dbReference>
<dbReference type="EMBL" id="JYDO01000003">
    <property type="protein sequence ID" value="KRZ80172.1"/>
    <property type="molecule type" value="Genomic_DNA"/>
</dbReference>
<comment type="caution">
    <text evidence="1">The sequence shown here is derived from an EMBL/GenBank/DDBJ whole genome shotgun (WGS) entry which is preliminary data.</text>
</comment>